<evidence type="ECO:0000256" key="1">
    <source>
        <dbReference type="SAM" id="SignalP"/>
    </source>
</evidence>
<dbReference type="InterPro" id="IPR045866">
    <property type="entry name" value="FAM210A/B-like"/>
</dbReference>
<reference evidence="3" key="1">
    <citation type="submission" date="2021-11" db="EMBL/GenBank/DDBJ databases">
        <authorList>
            <consortium name="Genoscope - CEA"/>
            <person name="William W."/>
        </authorList>
    </citation>
    <scope>NUCLEOTIDE SEQUENCE</scope>
</reference>
<feature type="signal peptide" evidence="1">
    <location>
        <begin position="1"/>
        <end position="20"/>
    </location>
</feature>
<dbReference type="Proteomes" id="UP000789595">
    <property type="component" value="Unassembled WGS sequence"/>
</dbReference>
<keyword evidence="1" id="KW-0732">Signal</keyword>
<evidence type="ECO:0000259" key="2">
    <source>
        <dbReference type="Pfam" id="PF06916"/>
    </source>
</evidence>
<accession>A0A8J2S4Y9</accession>
<dbReference type="EMBL" id="CAKKNE010000001">
    <property type="protein sequence ID" value="CAH0364453.1"/>
    <property type="molecule type" value="Genomic_DNA"/>
</dbReference>
<dbReference type="PANTHER" id="PTHR21377">
    <property type="entry name" value="PROTEIN FAM210B, MITOCHONDRIAL"/>
    <property type="match status" value="1"/>
</dbReference>
<dbReference type="InterPro" id="IPR009688">
    <property type="entry name" value="FAM210A/B-like_dom"/>
</dbReference>
<evidence type="ECO:0000313" key="4">
    <source>
        <dbReference type="Proteomes" id="UP000789595"/>
    </source>
</evidence>
<keyword evidence="4" id="KW-1185">Reference proteome</keyword>
<evidence type="ECO:0000313" key="3">
    <source>
        <dbReference type="EMBL" id="CAH0364453.1"/>
    </source>
</evidence>
<gene>
    <name evidence="3" type="ORF">PECAL_1P08150</name>
</gene>
<dbReference type="PANTHER" id="PTHR21377:SF20">
    <property type="entry name" value="OS04G0416000 PROTEIN"/>
    <property type="match status" value="1"/>
</dbReference>
<dbReference type="OrthoDB" id="426386at2759"/>
<protein>
    <recommendedName>
        <fullName evidence="2">DUF1279 domain-containing protein</fullName>
    </recommendedName>
</protein>
<proteinExistence type="predicted"/>
<dbReference type="AlphaFoldDB" id="A0A8J2S4Y9"/>
<organism evidence="3 4">
    <name type="scientific">Pelagomonas calceolata</name>
    <dbReference type="NCBI Taxonomy" id="35677"/>
    <lineage>
        <taxon>Eukaryota</taxon>
        <taxon>Sar</taxon>
        <taxon>Stramenopiles</taxon>
        <taxon>Ochrophyta</taxon>
        <taxon>Pelagophyceae</taxon>
        <taxon>Pelagomonadales</taxon>
        <taxon>Pelagomonadaceae</taxon>
        <taxon>Pelagomonas</taxon>
    </lineage>
</organism>
<feature type="chain" id="PRO_5035188328" description="DUF1279 domain-containing protein" evidence="1">
    <location>
        <begin position="21"/>
        <end position="181"/>
    </location>
</feature>
<dbReference type="Pfam" id="PF06916">
    <property type="entry name" value="FAM210A-B_dom"/>
    <property type="match status" value="1"/>
</dbReference>
<feature type="domain" description="DUF1279" evidence="2">
    <location>
        <begin position="85"/>
        <end position="163"/>
    </location>
</feature>
<name>A0A8J2S4Y9_9STRA</name>
<dbReference type="GO" id="GO:0005739">
    <property type="term" value="C:mitochondrion"/>
    <property type="evidence" value="ECO:0007669"/>
    <property type="project" value="TreeGrafter"/>
</dbReference>
<comment type="caution">
    <text evidence="3">The sequence shown here is derived from an EMBL/GenBank/DDBJ whole genome shotgun (WGS) entry which is preliminary data.</text>
</comment>
<sequence>MRRRPTRLVIAAVLAHTVAGLVLPRRHTLSPKAAAPSTSRGAPLLAQVDEELQETVEKSGVEGGLFSIFTGDGDAKEKATTAGDLLKQYGGAYLLTSTSFAIVSFAICYTLVSNGVDVAGLLGKIGIEPSQNAQTGGTFAIAYAAHKAASPIRFPPTVALTPVVAKMLGKGDGEADAEDDA</sequence>